<reference evidence="1" key="1">
    <citation type="submission" date="2022-04" db="EMBL/GenBank/DDBJ databases">
        <title>Chromosome-scale genome assembly of Holotrichia oblita Faldermann.</title>
        <authorList>
            <person name="Rongchong L."/>
        </authorList>
    </citation>
    <scope>NUCLEOTIDE SEQUENCE</scope>
    <source>
        <strain evidence="1">81SQS9</strain>
    </source>
</reference>
<keyword evidence="2" id="KW-1185">Reference proteome</keyword>
<name>A0ACB9SXC4_HOLOL</name>
<gene>
    <name evidence="1" type="ORF">MML48_6g00020689</name>
</gene>
<accession>A0ACB9SXC4</accession>
<dbReference type="Proteomes" id="UP001056778">
    <property type="component" value="Chromosome 6"/>
</dbReference>
<sequence length="78" mass="8591">MKFLIILPLIFTTILGESTIDITYTNVPLLDGRIVGGSPVTIEDYPYQVFVQLLGSHRCGGAIISDRYIISAAHCFTM</sequence>
<protein>
    <submittedName>
        <fullName evidence="1">Polyserase-related</fullName>
    </submittedName>
</protein>
<evidence type="ECO:0000313" key="1">
    <source>
        <dbReference type="EMBL" id="KAI4459190.1"/>
    </source>
</evidence>
<evidence type="ECO:0000313" key="2">
    <source>
        <dbReference type="Proteomes" id="UP001056778"/>
    </source>
</evidence>
<comment type="caution">
    <text evidence="1">The sequence shown here is derived from an EMBL/GenBank/DDBJ whole genome shotgun (WGS) entry which is preliminary data.</text>
</comment>
<proteinExistence type="predicted"/>
<dbReference type="EMBL" id="CM043020">
    <property type="protein sequence ID" value="KAI4459190.1"/>
    <property type="molecule type" value="Genomic_DNA"/>
</dbReference>
<organism evidence="1 2">
    <name type="scientific">Holotrichia oblita</name>
    <name type="common">Chafer beetle</name>
    <dbReference type="NCBI Taxonomy" id="644536"/>
    <lineage>
        <taxon>Eukaryota</taxon>
        <taxon>Metazoa</taxon>
        <taxon>Ecdysozoa</taxon>
        <taxon>Arthropoda</taxon>
        <taxon>Hexapoda</taxon>
        <taxon>Insecta</taxon>
        <taxon>Pterygota</taxon>
        <taxon>Neoptera</taxon>
        <taxon>Endopterygota</taxon>
        <taxon>Coleoptera</taxon>
        <taxon>Polyphaga</taxon>
        <taxon>Scarabaeiformia</taxon>
        <taxon>Scarabaeidae</taxon>
        <taxon>Melolonthinae</taxon>
        <taxon>Holotrichia</taxon>
    </lineage>
</organism>